<accession>A0A2W5QJF9</accession>
<keyword evidence="4" id="KW-0564">Palmitate</keyword>
<dbReference type="HAMAP" id="MF_00922">
    <property type="entry name" value="OM_assembly_BamD"/>
    <property type="match status" value="1"/>
</dbReference>
<name>A0A2W5QJF9_RHOSU</name>
<dbReference type="Gene3D" id="1.25.40.10">
    <property type="entry name" value="Tetratricopeptide repeat domain"/>
    <property type="match status" value="1"/>
</dbReference>
<evidence type="ECO:0000256" key="4">
    <source>
        <dbReference type="HAMAP-Rule" id="MF_00922"/>
    </source>
</evidence>
<evidence type="ECO:0000259" key="5">
    <source>
        <dbReference type="Pfam" id="PF13525"/>
    </source>
</evidence>
<comment type="function">
    <text evidence="4">Part of the outer membrane protein assembly complex, which is involved in assembly and insertion of beta-barrel proteins into the outer membrane.</text>
</comment>
<dbReference type="CDD" id="cd15830">
    <property type="entry name" value="BamD"/>
    <property type="match status" value="1"/>
</dbReference>
<reference evidence="6 7" key="1">
    <citation type="submission" date="2017-08" db="EMBL/GenBank/DDBJ databases">
        <title>Infants hospitalized years apart are colonized by the same room-sourced microbial strains.</title>
        <authorList>
            <person name="Brooks B."/>
            <person name="Olm M.R."/>
            <person name="Firek B.A."/>
            <person name="Baker R."/>
            <person name="Thomas B.C."/>
            <person name="Morowitz M.J."/>
            <person name="Banfield J.F."/>
        </authorList>
    </citation>
    <scope>NUCLEOTIDE SEQUENCE [LARGE SCALE GENOMIC DNA]</scope>
    <source>
        <strain evidence="6">S2_005_002_R2_34</strain>
    </source>
</reference>
<comment type="subunit">
    <text evidence="4">Part of the Bam complex.</text>
</comment>
<dbReference type="GO" id="GO:0051205">
    <property type="term" value="P:protein insertion into membrane"/>
    <property type="evidence" value="ECO:0007669"/>
    <property type="project" value="UniProtKB-UniRule"/>
</dbReference>
<dbReference type="GO" id="GO:0009279">
    <property type="term" value="C:cell outer membrane"/>
    <property type="evidence" value="ECO:0007669"/>
    <property type="project" value="UniProtKB-SubCell"/>
</dbReference>
<evidence type="ECO:0000313" key="6">
    <source>
        <dbReference type="EMBL" id="PZQ51610.1"/>
    </source>
</evidence>
<dbReference type="Proteomes" id="UP000249185">
    <property type="component" value="Unassembled WGS sequence"/>
</dbReference>
<comment type="similarity">
    <text evidence="4">Belongs to the BamD family.</text>
</comment>
<dbReference type="AlphaFoldDB" id="A0A2W5QJF9"/>
<organism evidence="6 7">
    <name type="scientific">Rhodovulum sulfidophilum</name>
    <name type="common">Rhodobacter sulfidophilus</name>
    <dbReference type="NCBI Taxonomy" id="35806"/>
    <lineage>
        <taxon>Bacteria</taxon>
        <taxon>Pseudomonadati</taxon>
        <taxon>Pseudomonadota</taxon>
        <taxon>Alphaproteobacteria</taxon>
        <taxon>Rhodobacterales</taxon>
        <taxon>Paracoccaceae</taxon>
        <taxon>Rhodovulum</taxon>
    </lineage>
</organism>
<evidence type="ECO:0000313" key="7">
    <source>
        <dbReference type="Proteomes" id="UP000249185"/>
    </source>
</evidence>
<keyword evidence="4" id="KW-0449">Lipoprotein</keyword>
<keyword evidence="2 4" id="KW-0472">Membrane</keyword>
<keyword evidence="1 4" id="KW-0732">Signal</keyword>
<dbReference type="InterPro" id="IPR011990">
    <property type="entry name" value="TPR-like_helical_dom_sf"/>
</dbReference>
<dbReference type="EMBL" id="QFPW01000002">
    <property type="protein sequence ID" value="PZQ51610.1"/>
    <property type="molecule type" value="Genomic_DNA"/>
</dbReference>
<evidence type="ECO:0000256" key="2">
    <source>
        <dbReference type="ARBA" id="ARBA00023136"/>
    </source>
</evidence>
<proteinExistence type="inferred from homology"/>
<evidence type="ECO:0000256" key="1">
    <source>
        <dbReference type="ARBA" id="ARBA00022729"/>
    </source>
</evidence>
<keyword evidence="3 4" id="KW-0998">Cell outer membrane</keyword>
<evidence type="ECO:0000256" key="3">
    <source>
        <dbReference type="ARBA" id="ARBA00023237"/>
    </source>
</evidence>
<dbReference type="PROSITE" id="PS51257">
    <property type="entry name" value="PROKAR_LIPOPROTEIN"/>
    <property type="match status" value="1"/>
</dbReference>
<gene>
    <name evidence="4" type="primary">bamD</name>
    <name evidence="6" type="ORF">DI556_05490</name>
</gene>
<comment type="subcellular location">
    <subcellularLocation>
        <location evidence="4">Cell outer membrane</location>
        <topology evidence="4">Lipid-anchor</topology>
    </subcellularLocation>
</comment>
<sequence length="289" mass="32624">MERLTGRGLALVCLFGTSLVLAGCGGGLRLPSLSGESSREAQLEAQTPQQLYMSGEALLSEGNPKAAGDMFGEVERLYPYSDWAKRSMLMSAFAYHEAAQYDQSRSAAQRYIEFYPADVDAPYAQFIIALSYYDQIVDIGRDQDNTFQALQEMRDIIERYPDSEYAKSAQMKFELALDHLAGKEMEIGRYYLNRGHYTAAINRFRVVVEEYQTTTQTPEALYRLVEAYLSLGLTQEAQTAAAILGHNFQGSEWYQRAYALLTGRGLQPENAGDSWLNQTYRQVVLGEWR</sequence>
<comment type="caution">
    <text evidence="6">The sequence shown here is derived from an EMBL/GenBank/DDBJ whole genome shotgun (WGS) entry which is preliminary data.</text>
</comment>
<dbReference type="InterPro" id="IPR039565">
    <property type="entry name" value="BamD-like"/>
</dbReference>
<protein>
    <recommendedName>
        <fullName evidence="4">Outer membrane protein assembly factor BamD</fullName>
    </recommendedName>
</protein>
<dbReference type="SUPFAM" id="SSF48452">
    <property type="entry name" value="TPR-like"/>
    <property type="match status" value="2"/>
</dbReference>
<dbReference type="GO" id="GO:0043165">
    <property type="term" value="P:Gram-negative-bacterium-type cell outer membrane assembly"/>
    <property type="evidence" value="ECO:0007669"/>
    <property type="project" value="UniProtKB-UniRule"/>
</dbReference>
<dbReference type="Pfam" id="PF13525">
    <property type="entry name" value="YfiO"/>
    <property type="match status" value="1"/>
</dbReference>
<feature type="domain" description="Outer membrane lipoprotein BamD-like" evidence="5">
    <location>
        <begin position="45"/>
        <end position="241"/>
    </location>
</feature>
<dbReference type="InterPro" id="IPR017689">
    <property type="entry name" value="BamD"/>
</dbReference>
<dbReference type="NCBIfam" id="TIGR03302">
    <property type="entry name" value="OM_YfiO"/>
    <property type="match status" value="1"/>
</dbReference>